<reference evidence="7" key="1">
    <citation type="submission" date="2020-02" db="EMBL/GenBank/DDBJ databases">
        <authorList>
            <person name="Palmer J.M."/>
        </authorList>
    </citation>
    <scope>NUCLEOTIDE SEQUENCE</scope>
    <source>
        <strain evidence="7">EPUS1.4</strain>
        <tissue evidence="7">Thallus</tissue>
    </source>
</reference>
<keyword evidence="2" id="KW-0820">tRNA-binding</keyword>
<evidence type="ECO:0000256" key="1">
    <source>
        <dbReference type="ARBA" id="ARBA00013260"/>
    </source>
</evidence>
<sequence length="293" mass="30987">MNHASLHSSCPFSPVAPKQRPPAPTAAADNDGLTKKKKKADHSAHAQHVTHPMPSTSATTDRKTMLTPSLSTLTFSPPSSATTMTTRRYALLLTSLGNPAPLHQTRHSAGHILLRSLALDLAAPPFQRSKRHGGGQLTHSGNLSLWQSPSLMNVSGPAVLSAWRAFVQDHHAAGSPSTDTVGLGLVVLHDELEATPATLKVKRGMGGSVKGHNGLKSVINSFRAAGLAKGDMEAKFVRMGIGIGRPLGRSSKEVSDYVLGKVLVAEKEGIEGLVGELVELLDEEGKRIAKTVR</sequence>
<dbReference type="InterPro" id="IPR018171">
    <property type="entry name" value="Pept_tRNA_hydro_CS"/>
</dbReference>
<dbReference type="InterPro" id="IPR001328">
    <property type="entry name" value="Pept_tRNA_hydro"/>
</dbReference>
<accession>A0A8H7AVS3</accession>
<dbReference type="PROSITE" id="PS01196">
    <property type="entry name" value="PEPT_TRNA_HYDROL_2"/>
    <property type="match status" value="1"/>
</dbReference>
<evidence type="ECO:0000313" key="8">
    <source>
        <dbReference type="Proteomes" id="UP000606974"/>
    </source>
</evidence>
<comment type="caution">
    <text evidence="7">The sequence shown here is derived from an EMBL/GenBank/DDBJ whole genome shotgun (WGS) entry which is preliminary data.</text>
</comment>
<evidence type="ECO:0000256" key="4">
    <source>
        <dbReference type="ARBA" id="ARBA00022884"/>
    </source>
</evidence>
<dbReference type="GO" id="GO:0004045">
    <property type="term" value="F:peptidyl-tRNA hydrolase activity"/>
    <property type="evidence" value="ECO:0007669"/>
    <property type="project" value="UniProtKB-EC"/>
</dbReference>
<feature type="region of interest" description="Disordered" evidence="6">
    <location>
        <begin position="1"/>
        <end position="81"/>
    </location>
</feature>
<dbReference type="Proteomes" id="UP000606974">
    <property type="component" value="Unassembled WGS sequence"/>
</dbReference>
<evidence type="ECO:0000256" key="5">
    <source>
        <dbReference type="ARBA" id="ARBA00038063"/>
    </source>
</evidence>
<name>A0A8H7AVS3_9EURO</name>
<keyword evidence="4" id="KW-0694">RNA-binding</keyword>
<gene>
    <name evidence="7" type="ORF">GJ744_000214</name>
</gene>
<proteinExistence type="inferred from homology"/>
<feature type="compositionally biased region" description="Polar residues" evidence="6">
    <location>
        <begin position="1"/>
        <end position="11"/>
    </location>
</feature>
<protein>
    <recommendedName>
        <fullName evidence="1">peptidyl-tRNA hydrolase</fullName>
        <ecNumber evidence="1">3.1.1.29</ecNumber>
    </recommendedName>
</protein>
<dbReference type="PANTHER" id="PTHR17224:SF1">
    <property type="entry name" value="PEPTIDYL-TRNA HYDROLASE"/>
    <property type="match status" value="1"/>
</dbReference>
<evidence type="ECO:0000256" key="2">
    <source>
        <dbReference type="ARBA" id="ARBA00022555"/>
    </source>
</evidence>
<evidence type="ECO:0000256" key="3">
    <source>
        <dbReference type="ARBA" id="ARBA00022801"/>
    </source>
</evidence>
<dbReference type="InterPro" id="IPR036416">
    <property type="entry name" value="Pept_tRNA_hydro_sf"/>
</dbReference>
<dbReference type="AlphaFoldDB" id="A0A8H7AVS3"/>
<dbReference type="Pfam" id="PF01195">
    <property type="entry name" value="Pept_tRNA_hydro"/>
    <property type="match status" value="1"/>
</dbReference>
<dbReference type="Gene3D" id="3.40.50.1470">
    <property type="entry name" value="Peptidyl-tRNA hydrolase"/>
    <property type="match status" value="1"/>
</dbReference>
<keyword evidence="8" id="KW-1185">Reference proteome</keyword>
<dbReference type="OrthoDB" id="1711136at2759"/>
<feature type="compositionally biased region" description="Low complexity" evidence="6">
    <location>
        <begin position="66"/>
        <end position="81"/>
    </location>
</feature>
<evidence type="ECO:0000313" key="7">
    <source>
        <dbReference type="EMBL" id="KAF7514444.1"/>
    </source>
</evidence>
<dbReference type="SUPFAM" id="SSF53178">
    <property type="entry name" value="Peptidyl-tRNA hydrolase-like"/>
    <property type="match status" value="1"/>
</dbReference>
<dbReference type="EMBL" id="JAACFV010000001">
    <property type="protein sequence ID" value="KAF7514444.1"/>
    <property type="molecule type" value="Genomic_DNA"/>
</dbReference>
<dbReference type="GO" id="GO:0000049">
    <property type="term" value="F:tRNA binding"/>
    <property type="evidence" value="ECO:0007669"/>
    <property type="project" value="UniProtKB-KW"/>
</dbReference>
<dbReference type="EC" id="3.1.1.29" evidence="1"/>
<comment type="similarity">
    <text evidence="5">Belongs to the PTH family.</text>
</comment>
<evidence type="ECO:0000256" key="6">
    <source>
        <dbReference type="SAM" id="MobiDB-lite"/>
    </source>
</evidence>
<dbReference type="PANTHER" id="PTHR17224">
    <property type="entry name" value="PEPTIDYL-TRNA HYDROLASE"/>
    <property type="match status" value="1"/>
</dbReference>
<organism evidence="7 8">
    <name type="scientific">Endocarpon pusillum</name>
    <dbReference type="NCBI Taxonomy" id="364733"/>
    <lineage>
        <taxon>Eukaryota</taxon>
        <taxon>Fungi</taxon>
        <taxon>Dikarya</taxon>
        <taxon>Ascomycota</taxon>
        <taxon>Pezizomycotina</taxon>
        <taxon>Eurotiomycetes</taxon>
        <taxon>Chaetothyriomycetidae</taxon>
        <taxon>Verrucariales</taxon>
        <taxon>Verrucariaceae</taxon>
        <taxon>Endocarpon</taxon>
    </lineage>
</organism>
<keyword evidence="3" id="KW-0378">Hydrolase</keyword>